<name>A0A8S4QG89_9NEOP</name>
<comment type="caution">
    <text evidence="2">The sequence shown here is derived from an EMBL/GenBank/DDBJ whole genome shotgun (WGS) entry which is preliminary data.</text>
</comment>
<dbReference type="Proteomes" id="UP000838756">
    <property type="component" value="Unassembled WGS sequence"/>
</dbReference>
<sequence length="147" mass="16990">MPEHVYGQGGNKARPKNQRNLETRTRDLLLTRSQRSSLHRGGRQNGVVFRFHVHRKTKRKLRAIEGRLTEVKRRNHWGRHRASAAAVVLIGRELPAIGAIRFRRCAIAPIVSKRRSARSRALYQTPDHLNFITLSPFSILCFARMYS</sequence>
<proteinExistence type="predicted"/>
<accession>A0A8S4QG89</accession>
<protein>
    <submittedName>
        <fullName evidence="2">Jg15004 protein</fullName>
    </submittedName>
</protein>
<organism evidence="2 3">
    <name type="scientific">Pararge aegeria aegeria</name>
    <dbReference type="NCBI Taxonomy" id="348720"/>
    <lineage>
        <taxon>Eukaryota</taxon>
        <taxon>Metazoa</taxon>
        <taxon>Ecdysozoa</taxon>
        <taxon>Arthropoda</taxon>
        <taxon>Hexapoda</taxon>
        <taxon>Insecta</taxon>
        <taxon>Pterygota</taxon>
        <taxon>Neoptera</taxon>
        <taxon>Endopterygota</taxon>
        <taxon>Lepidoptera</taxon>
        <taxon>Glossata</taxon>
        <taxon>Ditrysia</taxon>
        <taxon>Papilionoidea</taxon>
        <taxon>Nymphalidae</taxon>
        <taxon>Satyrinae</taxon>
        <taxon>Satyrini</taxon>
        <taxon>Parargina</taxon>
        <taxon>Pararge</taxon>
    </lineage>
</organism>
<evidence type="ECO:0000256" key="1">
    <source>
        <dbReference type="SAM" id="MobiDB-lite"/>
    </source>
</evidence>
<evidence type="ECO:0000313" key="3">
    <source>
        <dbReference type="Proteomes" id="UP000838756"/>
    </source>
</evidence>
<dbReference type="EMBL" id="CAKXAJ010006905">
    <property type="protein sequence ID" value="CAH2210204.1"/>
    <property type="molecule type" value="Genomic_DNA"/>
</dbReference>
<feature type="region of interest" description="Disordered" evidence="1">
    <location>
        <begin position="1"/>
        <end position="25"/>
    </location>
</feature>
<dbReference type="AlphaFoldDB" id="A0A8S4QG89"/>
<reference evidence="2" key="1">
    <citation type="submission" date="2022-03" db="EMBL/GenBank/DDBJ databases">
        <authorList>
            <person name="Lindestad O."/>
        </authorList>
    </citation>
    <scope>NUCLEOTIDE SEQUENCE</scope>
</reference>
<evidence type="ECO:0000313" key="2">
    <source>
        <dbReference type="EMBL" id="CAH2210204.1"/>
    </source>
</evidence>
<gene>
    <name evidence="2" type="primary">jg15004</name>
    <name evidence="2" type="ORF">PAEG_LOCUS2115</name>
</gene>
<keyword evidence="3" id="KW-1185">Reference proteome</keyword>